<reference evidence="1 2" key="1">
    <citation type="journal article" date="2020" name="Cell">
        <title>Large-Scale Comparative Analyses of Tick Genomes Elucidate Their Genetic Diversity and Vector Capacities.</title>
        <authorList>
            <consortium name="Tick Genome and Microbiome Consortium (TIGMIC)"/>
            <person name="Jia N."/>
            <person name="Wang J."/>
            <person name="Shi W."/>
            <person name="Du L."/>
            <person name="Sun Y."/>
            <person name="Zhan W."/>
            <person name="Jiang J.F."/>
            <person name="Wang Q."/>
            <person name="Zhang B."/>
            <person name="Ji P."/>
            <person name="Bell-Sakyi L."/>
            <person name="Cui X.M."/>
            <person name="Yuan T.T."/>
            <person name="Jiang B.G."/>
            <person name="Yang W.F."/>
            <person name="Lam T.T."/>
            <person name="Chang Q.C."/>
            <person name="Ding S.J."/>
            <person name="Wang X.J."/>
            <person name="Zhu J.G."/>
            <person name="Ruan X.D."/>
            <person name="Zhao L."/>
            <person name="Wei J.T."/>
            <person name="Ye R.Z."/>
            <person name="Que T.C."/>
            <person name="Du C.H."/>
            <person name="Zhou Y.H."/>
            <person name="Cheng J.X."/>
            <person name="Dai P.F."/>
            <person name="Guo W.B."/>
            <person name="Han X.H."/>
            <person name="Huang E.J."/>
            <person name="Li L.F."/>
            <person name="Wei W."/>
            <person name="Gao Y.C."/>
            <person name="Liu J.Z."/>
            <person name="Shao H.Z."/>
            <person name="Wang X."/>
            <person name="Wang C.C."/>
            <person name="Yang T.C."/>
            <person name="Huo Q.B."/>
            <person name="Li W."/>
            <person name="Chen H.Y."/>
            <person name="Chen S.E."/>
            <person name="Zhou L.G."/>
            <person name="Ni X.B."/>
            <person name="Tian J.H."/>
            <person name="Sheng Y."/>
            <person name="Liu T."/>
            <person name="Pan Y.S."/>
            <person name="Xia L.Y."/>
            <person name="Li J."/>
            <person name="Zhao F."/>
            <person name="Cao W.C."/>
        </authorList>
    </citation>
    <scope>NUCLEOTIDE SEQUENCE [LARGE SCALE GENOMIC DNA]</scope>
    <source>
        <strain evidence="1">HaeL-2018</strain>
    </source>
</reference>
<organism evidence="1 2">
    <name type="scientific">Haemaphysalis longicornis</name>
    <name type="common">Bush tick</name>
    <dbReference type="NCBI Taxonomy" id="44386"/>
    <lineage>
        <taxon>Eukaryota</taxon>
        <taxon>Metazoa</taxon>
        <taxon>Ecdysozoa</taxon>
        <taxon>Arthropoda</taxon>
        <taxon>Chelicerata</taxon>
        <taxon>Arachnida</taxon>
        <taxon>Acari</taxon>
        <taxon>Parasitiformes</taxon>
        <taxon>Ixodida</taxon>
        <taxon>Ixodoidea</taxon>
        <taxon>Ixodidae</taxon>
        <taxon>Haemaphysalinae</taxon>
        <taxon>Haemaphysalis</taxon>
    </lineage>
</organism>
<dbReference type="InterPro" id="IPR036397">
    <property type="entry name" value="RNaseH_sf"/>
</dbReference>
<dbReference type="AlphaFoldDB" id="A0A9J6FTV4"/>
<name>A0A9J6FTV4_HAELO</name>
<gene>
    <name evidence="1" type="ORF">HPB48_008341</name>
</gene>
<dbReference type="GO" id="GO:0003676">
    <property type="term" value="F:nucleic acid binding"/>
    <property type="evidence" value="ECO:0007669"/>
    <property type="project" value="InterPro"/>
</dbReference>
<dbReference type="Proteomes" id="UP000821853">
    <property type="component" value="Chromosome 2"/>
</dbReference>
<dbReference type="VEuPathDB" id="VectorBase:HLOH_042346"/>
<dbReference type="EMBL" id="JABSTR010000004">
    <property type="protein sequence ID" value="KAH9366239.1"/>
    <property type="molecule type" value="Genomic_DNA"/>
</dbReference>
<evidence type="ECO:0000313" key="1">
    <source>
        <dbReference type="EMBL" id="KAH9366239.1"/>
    </source>
</evidence>
<sequence length="68" mass="7493">MVPTSWPLLMLLTNGPQDMSEFMRLLPCGLYDVKYLAQTCTSLTGGLKALADKLEQIGRDSRQEATAC</sequence>
<protein>
    <submittedName>
        <fullName evidence="1">Uncharacterized protein</fullName>
    </submittedName>
</protein>
<keyword evidence="2" id="KW-1185">Reference proteome</keyword>
<evidence type="ECO:0000313" key="2">
    <source>
        <dbReference type="Proteomes" id="UP000821853"/>
    </source>
</evidence>
<dbReference type="Gene3D" id="3.30.420.10">
    <property type="entry name" value="Ribonuclease H-like superfamily/Ribonuclease H"/>
    <property type="match status" value="1"/>
</dbReference>
<accession>A0A9J6FTV4</accession>
<proteinExistence type="predicted"/>
<comment type="caution">
    <text evidence="1">The sequence shown here is derived from an EMBL/GenBank/DDBJ whole genome shotgun (WGS) entry which is preliminary data.</text>
</comment>